<dbReference type="CDD" id="cd00051">
    <property type="entry name" value="EFh"/>
    <property type="match status" value="2"/>
</dbReference>
<keyword evidence="3" id="KW-0106">Calcium</keyword>
<dbReference type="InterPro" id="IPR018247">
    <property type="entry name" value="EF_Hand_1_Ca_BS"/>
</dbReference>
<dbReference type="PRINTS" id="PR00450">
    <property type="entry name" value="RECOVERIN"/>
</dbReference>
<comment type="caution">
    <text evidence="5">The sequence shown here is derived from an EMBL/GenBank/DDBJ whole genome shotgun (WGS) entry which is preliminary data.</text>
</comment>
<gene>
    <name evidence="5" type="ORF">GRG538_LOCUS1884</name>
</gene>
<feature type="domain" description="EF-hand" evidence="4">
    <location>
        <begin position="180"/>
        <end position="215"/>
    </location>
</feature>
<dbReference type="InterPro" id="IPR002048">
    <property type="entry name" value="EF_hand_dom"/>
</dbReference>
<feature type="domain" description="EF-hand" evidence="4">
    <location>
        <begin position="144"/>
        <end position="179"/>
    </location>
</feature>
<dbReference type="InterPro" id="IPR011992">
    <property type="entry name" value="EF-hand-dom_pair"/>
</dbReference>
<dbReference type="InterPro" id="IPR028846">
    <property type="entry name" value="Recoverin"/>
</dbReference>
<name>A0A817TGS0_9BILA</name>
<evidence type="ECO:0000256" key="2">
    <source>
        <dbReference type="ARBA" id="ARBA00022737"/>
    </source>
</evidence>
<proteinExistence type="predicted"/>
<evidence type="ECO:0000313" key="6">
    <source>
        <dbReference type="Proteomes" id="UP000663872"/>
    </source>
</evidence>
<keyword evidence="1" id="KW-0479">Metal-binding</keyword>
<dbReference type="Pfam" id="PF13833">
    <property type="entry name" value="EF-hand_8"/>
    <property type="match status" value="1"/>
</dbReference>
<dbReference type="EMBL" id="CAJNYT010000047">
    <property type="protein sequence ID" value="CAF3315286.1"/>
    <property type="molecule type" value="Genomic_DNA"/>
</dbReference>
<evidence type="ECO:0000313" key="5">
    <source>
        <dbReference type="EMBL" id="CAF3315286.1"/>
    </source>
</evidence>
<dbReference type="PANTHER" id="PTHR23055">
    <property type="entry name" value="CALCIUM BINDING PROTEINS"/>
    <property type="match status" value="1"/>
</dbReference>
<feature type="domain" description="EF-hand" evidence="4">
    <location>
        <begin position="108"/>
        <end position="143"/>
    </location>
</feature>
<dbReference type="PROSITE" id="PS50222">
    <property type="entry name" value="EF_HAND_2"/>
    <property type="match status" value="3"/>
</dbReference>
<dbReference type="PANTHER" id="PTHR23055:SF167">
    <property type="entry name" value="EF-HAND DOMAIN-CONTAINING PROTEIN"/>
    <property type="match status" value="1"/>
</dbReference>
<organism evidence="5 6">
    <name type="scientific">Rotaria socialis</name>
    <dbReference type="NCBI Taxonomy" id="392032"/>
    <lineage>
        <taxon>Eukaryota</taxon>
        <taxon>Metazoa</taxon>
        <taxon>Spiralia</taxon>
        <taxon>Gnathifera</taxon>
        <taxon>Rotifera</taxon>
        <taxon>Eurotatoria</taxon>
        <taxon>Bdelloidea</taxon>
        <taxon>Philodinida</taxon>
        <taxon>Philodinidae</taxon>
        <taxon>Rotaria</taxon>
    </lineage>
</organism>
<dbReference type="GO" id="GO:0005509">
    <property type="term" value="F:calcium ion binding"/>
    <property type="evidence" value="ECO:0007669"/>
    <property type="project" value="InterPro"/>
</dbReference>
<dbReference type="SUPFAM" id="SSF47473">
    <property type="entry name" value="EF-hand"/>
    <property type="match status" value="2"/>
</dbReference>
<evidence type="ECO:0000256" key="3">
    <source>
        <dbReference type="ARBA" id="ARBA00022837"/>
    </source>
</evidence>
<reference evidence="5" key="1">
    <citation type="submission" date="2021-02" db="EMBL/GenBank/DDBJ databases">
        <authorList>
            <person name="Nowell W R."/>
        </authorList>
    </citation>
    <scope>NUCLEOTIDE SEQUENCE</scope>
</reference>
<evidence type="ECO:0000259" key="4">
    <source>
        <dbReference type="PROSITE" id="PS50222"/>
    </source>
</evidence>
<dbReference type="Gene3D" id="1.10.238.10">
    <property type="entry name" value="EF-hand"/>
    <property type="match status" value="2"/>
</dbReference>
<evidence type="ECO:0000256" key="1">
    <source>
        <dbReference type="ARBA" id="ARBA00022723"/>
    </source>
</evidence>
<dbReference type="Pfam" id="PF13499">
    <property type="entry name" value="EF-hand_7"/>
    <property type="match status" value="1"/>
</dbReference>
<sequence length="274" mass="32613">MSWYHSTLLTVDRRPSRLIASCKRFSRRLSTGIFRAVRRIQVSESRLDALLAKNVQHPRSLEEIMKCTRFSKAEIRLLYRSFKEECPGGNVTEERLREIYLQFFPQGNPIKYTHFLFSIFDRNHKGTFTFDDYILTLSVLCRGTIDEKLRWIFRLYDINGEGLLTREDYILTLSVLCRGTIDEKLRWIFRLYDINGEGLLTRENVTEIIASFYDLLGRAVQPRVEEREIHQHVDEIFERIDPMHTEQITLEDFIDYCKRRPHLIETIQTLSHCL</sequence>
<accession>A0A817TGS0</accession>
<dbReference type="SMART" id="SM00054">
    <property type="entry name" value="EFh"/>
    <property type="match status" value="4"/>
</dbReference>
<protein>
    <recommendedName>
        <fullName evidence="4">EF-hand domain-containing protein</fullName>
    </recommendedName>
</protein>
<dbReference type="PROSITE" id="PS00018">
    <property type="entry name" value="EF_HAND_1"/>
    <property type="match status" value="1"/>
</dbReference>
<keyword evidence="2" id="KW-0677">Repeat</keyword>
<dbReference type="Proteomes" id="UP000663872">
    <property type="component" value="Unassembled WGS sequence"/>
</dbReference>
<dbReference type="AlphaFoldDB" id="A0A817TGS0"/>